<reference evidence="1 2" key="1">
    <citation type="journal article" date="2023" name="G3 (Bethesda)">
        <title>A haplotype-resolved chromosome-scale genome for Quercus rubra L. provides insights into the genetics of adaptive traits for red oak species.</title>
        <authorList>
            <person name="Kapoor B."/>
            <person name="Jenkins J."/>
            <person name="Schmutz J."/>
            <person name="Zhebentyayeva T."/>
            <person name="Kuelheim C."/>
            <person name="Coggeshall M."/>
            <person name="Heim C."/>
            <person name="Lasky J.R."/>
            <person name="Leites L."/>
            <person name="Islam-Faridi N."/>
            <person name="Romero-Severson J."/>
            <person name="DeLeo V.L."/>
            <person name="Lucas S.M."/>
            <person name="Lazic D."/>
            <person name="Gailing O."/>
            <person name="Carlson J."/>
            <person name="Staton M."/>
        </authorList>
    </citation>
    <scope>NUCLEOTIDE SEQUENCE [LARGE SCALE GENOMIC DNA]</scope>
    <source>
        <strain evidence="1">Pseudo-F2</strain>
    </source>
</reference>
<dbReference type="Proteomes" id="UP001324115">
    <property type="component" value="Unassembled WGS sequence"/>
</dbReference>
<proteinExistence type="predicted"/>
<dbReference type="PANTHER" id="PTHR33710">
    <property type="entry name" value="BNAC02G09200D PROTEIN"/>
    <property type="match status" value="1"/>
</dbReference>
<keyword evidence="2" id="KW-1185">Reference proteome</keyword>
<dbReference type="EMBL" id="JAXUIC010000006">
    <property type="protein sequence ID" value="KAK4585618.1"/>
    <property type="molecule type" value="Genomic_DNA"/>
</dbReference>
<dbReference type="AlphaFoldDB" id="A0AAN7F4B7"/>
<comment type="caution">
    <text evidence="1">The sequence shown here is derived from an EMBL/GenBank/DDBJ whole genome shotgun (WGS) entry which is preliminary data.</text>
</comment>
<accession>A0AAN7F4B7</accession>
<evidence type="ECO:0000313" key="2">
    <source>
        <dbReference type="Proteomes" id="UP001324115"/>
    </source>
</evidence>
<dbReference type="InterPro" id="IPR036691">
    <property type="entry name" value="Endo/exonu/phosph_ase_sf"/>
</dbReference>
<sequence length="223" mass="26015">MHISLPWVLLGDFNEMISNDEKLGELLVNRTCISTFRNCMDNCGLMDLGFHGPRFTWTNKSPCWQTTIKERLDRGLGNAEWATLFPSMEIHHLPRVKSNHFPILLSTDPREWKPPKPFRFEQIWLTDPTFPTLVDDSWKASKQIPSTSSSLSKFPWHLDALIEHIQSWNKNHFGNLFQCKTRLLARLCGIQVALARNPSPFLYSLENQLTQEYNTVLHQEYLF</sequence>
<dbReference type="Gene3D" id="3.60.10.10">
    <property type="entry name" value="Endonuclease/exonuclease/phosphatase"/>
    <property type="match status" value="1"/>
</dbReference>
<dbReference type="SUPFAM" id="SSF56219">
    <property type="entry name" value="DNase I-like"/>
    <property type="match status" value="1"/>
</dbReference>
<protein>
    <recommendedName>
        <fullName evidence="3">Endonuclease/exonuclease/phosphatase domain-containing protein</fullName>
    </recommendedName>
</protein>
<organism evidence="1 2">
    <name type="scientific">Quercus rubra</name>
    <name type="common">Northern red oak</name>
    <name type="synonym">Quercus borealis</name>
    <dbReference type="NCBI Taxonomy" id="3512"/>
    <lineage>
        <taxon>Eukaryota</taxon>
        <taxon>Viridiplantae</taxon>
        <taxon>Streptophyta</taxon>
        <taxon>Embryophyta</taxon>
        <taxon>Tracheophyta</taxon>
        <taxon>Spermatophyta</taxon>
        <taxon>Magnoliopsida</taxon>
        <taxon>eudicotyledons</taxon>
        <taxon>Gunneridae</taxon>
        <taxon>Pentapetalae</taxon>
        <taxon>rosids</taxon>
        <taxon>fabids</taxon>
        <taxon>Fagales</taxon>
        <taxon>Fagaceae</taxon>
        <taxon>Quercus</taxon>
    </lineage>
</organism>
<evidence type="ECO:0000313" key="1">
    <source>
        <dbReference type="EMBL" id="KAK4585618.1"/>
    </source>
</evidence>
<evidence type="ECO:0008006" key="3">
    <source>
        <dbReference type="Google" id="ProtNLM"/>
    </source>
</evidence>
<name>A0AAN7F4B7_QUERU</name>
<dbReference type="PANTHER" id="PTHR33710:SF77">
    <property type="entry name" value="DNASE I-LIKE SUPERFAMILY PROTEIN"/>
    <property type="match status" value="1"/>
</dbReference>
<gene>
    <name evidence="1" type="ORF">RGQ29_023037</name>
</gene>